<dbReference type="GO" id="GO:0007283">
    <property type="term" value="P:spermatogenesis"/>
    <property type="evidence" value="ECO:0007669"/>
    <property type="project" value="UniProtKB-KW"/>
</dbReference>
<comment type="caution">
    <text evidence="14">Lacks conserved residue(s) required for the propagation of feature annotation.</text>
</comment>
<dbReference type="GO" id="GO:0042813">
    <property type="term" value="F:Wnt receptor activity"/>
    <property type="evidence" value="ECO:0007669"/>
    <property type="project" value="TreeGrafter"/>
</dbReference>
<evidence type="ECO:0000256" key="2">
    <source>
        <dbReference type="ARBA" id="ARBA00022475"/>
    </source>
</evidence>
<keyword evidence="5" id="KW-0677">Repeat</keyword>
<protein>
    <recommendedName>
        <fullName evidence="13">Protein cueball</fullName>
    </recommendedName>
</protein>
<name>A0AAD7Y7X0_MYTSE</name>
<evidence type="ECO:0000256" key="14">
    <source>
        <dbReference type="PROSITE-ProRule" id="PRU00076"/>
    </source>
</evidence>
<evidence type="ECO:0000256" key="5">
    <source>
        <dbReference type="ARBA" id="ARBA00022737"/>
    </source>
</evidence>
<dbReference type="SUPFAM" id="SSF63825">
    <property type="entry name" value="YWTD domain"/>
    <property type="match status" value="1"/>
</dbReference>
<dbReference type="PANTHER" id="PTHR46513">
    <property type="entry name" value="VITELLOGENIN RECEPTOR-LIKE PROTEIN-RELATED-RELATED"/>
    <property type="match status" value="1"/>
</dbReference>
<comment type="subcellular location">
    <subcellularLocation>
        <location evidence="1">Cell membrane</location>
        <topology evidence="1">Single-pass type I membrane protein</topology>
    </subcellularLocation>
</comment>
<reference evidence="18" key="1">
    <citation type="submission" date="2023-03" db="EMBL/GenBank/DDBJ databases">
        <title>Chromosome-level genomes of two armyworms, Mythimna separata and Mythimna loreyi, provide insights into the biosynthesis and reception of sex pheromones.</title>
        <authorList>
            <person name="Zhao H."/>
        </authorList>
    </citation>
    <scope>NUCLEOTIDE SEQUENCE</scope>
    <source>
        <strain evidence="18">BeijingLab</strain>
        <tissue evidence="18">Pupa</tissue>
    </source>
</reference>
<keyword evidence="3 14" id="KW-0245">EGF-like domain</keyword>
<keyword evidence="19" id="KW-1185">Reference proteome</keyword>
<evidence type="ECO:0000313" key="18">
    <source>
        <dbReference type="EMBL" id="KAJ8705956.1"/>
    </source>
</evidence>
<dbReference type="Gene3D" id="2.10.25.10">
    <property type="entry name" value="Laminin"/>
    <property type="match status" value="2"/>
</dbReference>
<dbReference type="Gene3D" id="2.120.10.30">
    <property type="entry name" value="TolB, C-terminal domain"/>
    <property type="match status" value="1"/>
</dbReference>
<feature type="disulfide bond" evidence="14">
    <location>
        <begin position="346"/>
        <end position="356"/>
    </location>
</feature>
<dbReference type="SMART" id="SM00135">
    <property type="entry name" value="LY"/>
    <property type="match status" value="2"/>
</dbReference>
<dbReference type="InterPro" id="IPR011042">
    <property type="entry name" value="6-blade_b-propeller_TolB-like"/>
</dbReference>
<dbReference type="GO" id="GO:0048477">
    <property type="term" value="P:oogenesis"/>
    <property type="evidence" value="ECO:0007669"/>
    <property type="project" value="UniProtKB-KW"/>
</dbReference>
<accession>A0AAD7Y7X0</accession>
<comment type="similarity">
    <text evidence="12">Belongs to the cueball family.</text>
</comment>
<feature type="disulfide bond" evidence="14">
    <location>
        <begin position="368"/>
        <end position="377"/>
    </location>
</feature>
<keyword evidence="4 16" id="KW-0732">Signal</keyword>
<evidence type="ECO:0000256" key="8">
    <source>
        <dbReference type="ARBA" id="ARBA00022943"/>
    </source>
</evidence>
<dbReference type="SUPFAM" id="SSF57196">
    <property type="entry name" value="EGF/Laminin"/>
    <property type="match status" value="2"/>
</dbReference>
<evidence type="ECO:0000256" key="7">
    <source>
        <dbReference type="ARBA" id="ARBA00022871"/>
    </source>
</evidence>
<keyword evidence="2" id="KW-1003">Cell membrane</keyword>
<dbReference type="AlphaFoldDB" id="A0AAD7Y7X0"/>
<dbReference type="EMBL" id="JARGEI010000029">
    <property type="protein sequence ID" value="KAJ8705956.1"/>
    <property type="molecule type" value="Genomic_DNA"/>
</dbReference>
<feature type="domain" description="EGF-like" evidence="17">
    <location>
        <begin position="342"/>
        <end position="378"/>
    </location>
</feature>
<dbReference type="GO" id="GO:0060070">
    <property type="term" value="P:canonical Wnt signaling pathway"/>
    <property type="evidence" value="ECO:0007669"/>
    <property type="project" value="TreeGrafter"/>
</dbReference>
<evidence type="ECO:0000256" key="1">
    <source>
        <dbReference type="ARBA" id="ARBA00004251"/>
    </source>
</evidence>
<dbReference type="InterPro" id="IPR000742">
    <property type="entry name" value="EGF"/>
</dbReference>
<organism evidence="18 19">
    <name type="scientific">Mythimna separata</name>
    <name type="common">Oriental armyworm</name>
    <name type="synonym">Pseudaletia separata</name>
    <dbReference type="NCBI Taxonomy" id="271217"/>
    <lineage>
        <taxon>Eukaryota</taxon>
        <taxon>Metazoa</taxon>
        <taxon>Ecdysozoa</taxon>
        <taxon>Arthropoda</taxon>
        <taxon>Hexapoda</taxon>
        <taxon>Insecta</taxon>
        <taxon>Pterygota</taxon>
        <taxon>Neoptera</taxon>
        <taxon>Endopterygota</taxon>
        <taxon>Lepidoptera</taxon>
        <taxon>Glossata</taxon>
        <taxon>Ditrysia</taxon>
        <taxon>Noctuoidea</taxon>
        <taxon>Noctuidae</taxon>
        <taxon>Noctuinae</taxon>
        <taxon>Hadenini</taxon>
        <taxon>Mythimna</taxon>
    </lineage>
</organism>
<evidence type="ECO:0000256" key="10">
    <source>
        <dbReference type="ARBA" id="ARBA00023157"/>
    </source>
</evidence>
<keyword evidence="11" id="KW-0325">Glycoprotein</keyword>
<evidence type="ECO:0000256" key="11">
    <source>
        <dbReference type="ARBA" id="ARBA00023180"/>
    </source>
</evidence>
<evidence type="ECO:0000256" key="4">
    <source>
        <dbReference type="ARBA" id="ARBA00022729"/>
    </source>
</evidence>
<dbReference type="GO" id="GO:0005886">
    <property type="term" value="C:plasma membrane"/>
    <property type="evidence" value="ECO:0007669"/>
    <property type="project" value="UniProtKB-SubCell"/>
</dbReference>
<comment type="caution">
    <text evidence="18">The sequence shown here is derived from an EMBL/GenBank/DDBJ whole genome shotgun (WGS) entry which is preliminary data.</text>
</comment>
<keyword evidence="7" id="KW-0744">Spermatogenesis</keyword>
<feature type="signal peptide" evidence="16">
    <location>
        <begin position="1"/>
        <end position="16"/>
    </location>
</feature>
<evidence type="ECO:0000256" key="12">
    <source>
        <dbReference type="ARBA" id="ARBA00038070"/>
    </source>
</evidence>
<dbReference type="InterPro" id="IPR000033">
    <property type="entry name" value="LDLR_classB_rpt"/>
</dbReference>
<feature type="repeat" description="LDL-receptor class B" evidence="15">
    <location>
        <begin position="151"/>
        <end position="192"/>
    </location>
</feature>
<evidence type="ECO:0000256" key="16">
    <source>
        <dbReference type="SAM" id="SignalP"/>
    </source>
</evidence>
<dbReference type="PROSITE" id="PS00022">
    <property type="entry name" value="EGF_1"/>
    <property type="match status" value="1"/>
</dbReference>
<keyword evidence="10 14" id="KW-1015">Disulfide bond</keyword>
<evidence type="ECO:0000256" key="15">
    <source>
        <dbReference type="PROSITE-ProRule" id="PRU00461"/>
    </source>
</evidence>
<keyword evidence="6" id="KW-0221">Differentiation</keyword>
<dbReference type="PROSITE" id="PS50026">
    <property type="entry name" value="EGF_3"/>
    <property type="match status" value="1"/>
</dbReference>
<evidence type="ECO:0000259" key="17">
    <source>
        <dbReference type="PROSITE" id="PS50026"/>
    </source>
</evidence>
<dbReference type="Proteomes" id="UP001231518">
    <property type="component" value="Chromosome 26"/>
</dbReference>
<feature type="chain" id="PRO_5042012736" description="Protein cueball" evidence="16">
    <location>
        <begin position="17"/>
        <end position="424"/>
    </location>
</feature>
<evidence type="ECO:0000256" key="3">
    <source>
        <dbReference type="ARBA" id="ARBA00022536"/>
    </source>
</evidence>
<keyword evidence="8" id="KW-0896">Oogenesis</keyword>
<evidence type="ECO:0000256" key="9">
    <source>
        <dbReference type="ARBA" id="ARBA00023136"/>
    </source>
</evidence>
<evidence type="ECO:0000256" key="6">
    <source>
        <dbReference type="ARBA" id="ARBA00022782"/>
    </source>
</evidence>
<dbReference type="PROSITE" id="PS51120">
    <property type="entry name" value="LDLRB"/>
    <property type="match status" value="1"/>
</dbReference>
<evidence type="ECO:0000313" key="19">
    <source>
        <dbReference type="Proteomes" id="UP001231518"/>
    </source>
</evidence>
<dbReference type="PANTHER" id="PTHR46513:SF42">
    <property type="entry name" value="PROTEIN CUEBALL"/>
    <property type="match status" value="1"/>
</dbReference>
<dbReference type="InterPro" id="IPR050778">
    <property type="entry name" value="Cueball_EGF_LRP_Nidogen"/>
</dbReference>
<proteinExistence type="inferred from homology"/>
<evidence type="ECO:0000256" key="13">
    <source>
        <dbReference type="ARBA" id="ARBA00040020"/>
    </source>
</evidence>
<dbReference type="CDD" id="cd00054">
    <property type="entry name" value="EGF_CA"/>
    <property type="match status" value="1"/>
</dbReference>
<dbReference type="PROSITE" id="PS01186">
    <property type="entry name" value="EGF_2"/>
    <property type="match status" value="1"/>
</dbReference>
<dbReference type="SMART" id="SM00181">
    <property type="entry name" value="EGF"/>
    <property type="match status" value="2"/>
</dbReference>
<dbReference type="GO" id="GO:0017147">
    <property type="term" value="F:Wnt-protein binding"/>
    <property type="evidence" value="ECO:0007669"/>
    <property type="project" value="TreeGrafter"/>
</dbReference>
<keyword evidence="9" id="KW-0472">Membrane</keyword>
<sequence length="424" mass="48173">MYSIYVLALFVGFVRSFSWDIVEGGDKQLQFYYNGTLTHTENITSATKITSVTYDPFQYSVYFVDYKDSDMSIYSFDLTTKTIQPLVTRKAGLYATEKIVYDPLTSKLFWKNERGIYSYARNLASPNEADGNLLITLDHDCRDIAVDTCGRYIYWITDSEIERARLDGAEREVLISDNSVFSRLSLVIDQQTQKMYWSEKTSVNNVFNLSIESANFDGKNRETLYKFSDETFANSLAVSKDFIYWKNDQKETWQLEKNSPKSVERKLYSIPSSNCESCQFISANYPLDEQTQDIKSCEDVHNWISVYLTNICHNYCLQGNCSVTEGFPKCSCRAGYSGERCEQDVCYKHCLNNGVCSLNEEGEPVCFCKAGYEGPRCAVSTSKNICFKTACTINAEGKPKVTVTLNKPMKYVCARNSTATTAGP</sequence>
<gene>
    <name evidence="18" type="ORF">PYW07_010733</name>
</gene>